<accession>A0A4Y3VN41</accession>
<evidence type="ECO:0000313" key="2">
    <source>
        <dbReference type="EMBL" id="GEC07983.1"/>
    </source>
</evidence>
<reference evidence="2 3" key="1">
    <citation type="submission" date="2019-06" db="EMBL/GenBank/DDBJ databases">
        <title>Whole genome shotgun sequence of Streptomyces spinoverrucosus NBRC 14228.</title>
        <authorList>
            <person name="Hosoyama A."/>
            <person name="Uohara A."/>
            <person name="Ohji S."/>
            <person name="Ichikawa N."/>
        </authorList>
    </citation>
    <scope>NUCLEOTIDE SEQUENCE [LARGE SCALE GENOMIC DNA]</scope>
    <source>
        <strain evidence="2 3">NBRC 14228</strain>
    </source>
</reference>
<gene>
    <name evidence="2" type="ORF">SSP24_56380</name>
</gene>
<dbReference type="RefSeq" id="WP_141312507.1">
    <property type="nucleotide sequence ID" value="NZ_BJND01000045.1"/>
</dbReference>
<feature type="region of interest" description="Disordered" evidence="1">
    <location>
        <begin position="1"/>
        <end position="21"/>
    </location>
</feature>
<proteinExistence type="predicted"/>
<sequence length="84" mass="8947">MITGELDAGTHQGPPANPGVWRDNYTIGDVDVLSRPAMSRKAGMPRSTDRPRRVWSAPDLGALIVMAGSYGIETLGHLHADHAG</sequence>
<protein>
    <submittedName>
        <fullName evidence="2">Uncharacterized protein</fullName>
    </submittedName>
</protein>
<evidence type="ECO:0000256" key="1">
    <source>
        <dbReference type="SAM" id="MobiDB-lite"/>
    </source>
</evidence>
<dbReference type="Proteomes" id="UP000317881">
    <property type="component" value="Unassembled WGS sequence"/>
</dbReference>
<name>A0A4Y3VN41_9ACTN</name>
<comment type="caution">
    <text evidence="2">The sequence shown here is derived from an EMBL/GenBank/DDBJ whole genome shotgun (WGS) entry which is preliminary data.</text>
</comment>
<organism evidence="2 3">
    <name type="scientific">Streptomyces spinoverrucosus</name>
    <dbReference type="NCBI Taxonomy" id="284043"/>
    <lineage>
        <taxon>Bacteria</taxon>
        <taxon>Bacillati</taxon>
        <taxon>Actinomycetota</taxon>
        <taxon>Actinomycetes</taxon>
        <taxon>Kitasatosporales</taxon>
        <taxon>Streptomycetaceae</taxon>
        <taxon>Streptomyces</taxon>
    </lineage>
</organism>
<dbReference type="EMBL" id="BJND01000045">
    <property type="protein sequence ID" value="GEC07983.1"/>
    <property type="molecule type" value="Genomic_DNA"/>
</dbReference>
<evidence type="ECO:0000313" key="3">
    <source>
        <dbReference type="Proteomes" id="UP000317881"/>
    </source>
</evidence>
<keyword evidence="3" id="KW-1185">Reference proteome</keyword>
<dbReference type="AlphaFoldDB" id="A0A4Y3VN41"/>